<dbReference type="AlphaFoldDB" id="A0A174C2D2"/>
<dbReference type="RefSeq" id="WP_156325169.1">
    <property type="nucleotide sequence ID" value="NZ_BTHH01000008.1"/>
</dbReference>
<protein>
    <submittedName>
        <fullName evidence="1">Uncharacterized protein</fullName>
    </submittedName>
</protein>
<dbReference type="Proteomes" id="UP000095431">
    <property type="component" value="Unassembled WGS sequence"/>
</dbReference>
<gene>
    <name evidence="1" type="ORF">ERS852478_01790</name>
</gene>
<dbReference type="EMBL" id="CYZN01000010">
    <property type="protein sequence ID" value="CUO07661.1"/>
    <property type="molecule type" value="Genomic_DNA"/>
</dbReference>
<name>A0A174C2D2_9FIRM</name>
<evidence type="ECO:0000313" key="2">
    <source>
        <dbReference type="Proteomes" id="UP000095431"/>
    </source>
</evidence>
<sequence length="45" mass="5251">MADYVLILGICQWQNGIQISVRHLDEISGVAEDDAMEVFENDYYW</sequence>
<organism evidence="1 2">
    <name type="scientific">Blautia wexlerae</name>
    <dbReference type="NCBI Taxonomy" id="418240"/>
    <lineage>
        <taxon>Bacteria</taxon>
        <taxon>Bacillati</taxon>
        <taxon>Bacillota</taxon>
        <taxon>Clostridia</taxon>
        <taxon>Lachnospirales</taxon>
        <taxon>Lachnospiraceae</taxon>
        <taxon>Blautia</taxon>
    </lineage>
</organism>
<reference evidence="1 2" key="1">
    <citation type="submission" date="2015-09" db="EMBL/GenBank/DDBJ databases">
        <authorList>
            <consortium name="Pathogen Informatics"/>
        </authorList>
    </citation>
    <scope>NUCLEOTIDE SEQUENCE [LARGE SCALE GENOMIC DNA]</scope>
    <source>
        <strain evidence="1 2">2789STDY5834863</strain>
    </source>
</reference>
<proteinExistence type="predicted"/>
<accession>A0A174C2D2</accession>
<evidence type="ECO:0000313" key="1">
    <source>
        <dbReference type="EMBL" id="CUO07661.1"/>
    </source>
</evidence>